<dbReference type="RefSeq" id="WP_016402050.1">
    <property type="nucleotide sequence ID" value="NZ_BARX01000015.1"/>
</dbReference>
<dbReference type="STRING" id="1331007.AALB_2362"/>
<keyword evidence="2" id="KW-1185">Reference proteome</keyword>
<accession>R9PLP5</accession>
<sequence length="203" mass="23639">MIRWGVNSFLSTNMRLMANWNGSAWQVFDCFIVAKPKTLPAPTCKLSPTGSWQIFETAERTLYLSLVTRELQVSWAELIPLMAEYSKGFVQTMLRQEVQKLVLEAESHPQEVKRARQLGINVHQLWWLQALDQYPEELSYHSKTSSHIAEWRCEQLEPAFAKPLVSRDLRALTKLGWLSFDGERYHRTSKFIPPAEEHVTKMF</sequence>
<organism evidence="1 2">
    <name type="scientific">Agarivorans albus MKT 106</name>
    <dbReference type="NCBI Taxonomy" id="1331007"/>
    <lineage>
        <taxon>Bacteria</taxon>
        <taxon>Pseudomonadati</taxon>
        <taxon>Pseudomonadota</taxon>
        <taxon>Gammaproteobacteria</taxon>
        <taxon>Alteromonadales</taxon>
        <taxon>Alteromonadaceae</taxon>
        <taxon>Agarivorans</taxon>
    </lineage>
</organism>
<evidence type="ECO:0000313" key="2">
    <source>
        <dbReference type="Proteomes" id="UP000014461"/>
    </source>
</evidence>
<dbReference type="Proteomes" id="UP000014461">
    <property type="component" value="Unassembled WGS sequence"/>
</dbReference>
<gene>
    <name evidence="1" type="ORF">AALB_2362</name>
</gene>
<dbReference type="EMBL" id="BARX01000015">
    <property type="protein sequence ID" value="GAD02282.1"/>
    <property type="molecule type" value="Genomic_DNA"/>
</dbReference>
<name>R9PLP5_AGAAL</name>
<proteinExistence type="predicted"/>
<comment type="caution">
    <text evidence="1">The sequence shown here is derived from an EMBL/GenBank/DDBJ whole genome shotgun (WGS) entry which is preliminary data.</text>
</comment>
<protein>
    <submittedName>
        <fullName evidence="1">Uncharacterized protein</fullName>
    </submittedName>
</protein>
<reference evidence="1" key="1">
    <citation type="journal article" date="2013" name="Genome Announc.">
        <title>Draft Genome Sequence of Agarivorans albus Strain MKT 106T, an Agarolytic Marine Bacterium.</title>
        <authorList>
            <person name="Yasuike M."/>
            <person name="Nakamura Y."/>
            <person name="Kai W."/>
            <person name="Fujiwara A."/>
            <person name="Fukui Y."/>
            <person name="Satomi M."/>
            <person name="Sano M."/>
        </authorList>
    </citation>
    <scope>NUCLEOTIDE SEQUENCE [LARGE SCALE GENOMIC DNA]</scope>
</reference>
<evidence type="ECO:0000313" key="1">
    <source>
        <dbReference type="EMBL" id="GAD02282.1"/>
    </source>
</evidence>
<dbReference type="AlphaFoldDB" id="R9PLP5"/>